<comment type="similarity">
    <text evidence="7 8">Belongs to the SelA family.</text>
</comment>
<evidence type="ECO:0000256" key="2">
    <source>
        <dbReference type="ARBA" id="ARBA00022490"/>
    </source>
</evidence>
<comment type="pathway">
    <text evidence="8">Aminoacyl-tRNA biosynthesis; selenocysteinyl-tRNA(Sec) biosynthesis; selenocysteinyl-tRNA(Sec) from L-seryl-tRNA(Sec) (bacterial route): step 1/1.</text>
</comment>
<name>A0ABT1SSG4_9FIRM</name>
<keyword evidence="2 8" id="KW-0963">Cytoplasm</keyword>
<dbReference type="Gene3D" id="3.90.1150.180">
    <property type="match status" value="1"/>
</dbReference>
<comment type="catalytic activity">
    <reaction evidence="8">
        <text>L-seryl-tRNA(Sec) + selenophosphate + H(+) = L-selenocysteinyl-tRNA(Sec) + phosphate</text>
        <dbReference type="Rhea" id="RHEA:22728"/>
        <dbReference type="Rhea" id="RHEA-COMP:9742"/>
        <dbReference type="Rhea" id="RHEA-COMP:9743"/>
        <dbReference type="ChEBI" id="CHEBI:15378"/>
        <dbReference type="ChEBI" id="CHEBI:16144"/>
        <dbReference type="ChEBI" id="CHEBI:43474"/>
        <dbReference type="ChEBI" id="CHEBI:78533"/>
        <dbReference type="ChEBI" id="CHEBI:78573"/>
        <dbReference type="EC" id="2.9.1.1"/>
    </reaction>
</comment>
<dbReference type="EMBL" id="JANGEW010000012">
    <property type="protein sequence ID" value="MCQ5342821.1"/>
    <property type="molecule type" value="Genomic_DNA"/>
</dbReference>
<dbReference type="HAMAP" id="MF_00423">
    <property type="entry name" value="SelA"/>
    <property type="match status" value="1"/>
</dbReference>
<dbReference type="RefSeq" id="WP_062412504.1">
    <property type="nucleotide sequence ID" value="NZ_JAJCIO010000017.1"/>
</dbReference>
<evidence type="ECO:0000313" key="11">
    <source>
        <dbReference type="Proteomes" id="UP001206692"/>
    </source>
</evidence>
<dbReference type="InterPro" id="IPR004534">
    <property type="entry name" value="SelA_trans"/>
</dbReference>
<evidence type="ECO:0000313" key="10">
    <source>
        <dbReference type="EMBL" id="MCQ5342821.1"/>
    </source>
</evidence>
<feature type="domain" description="L-seryl-tRNA selenium transferase N-terminal" evidence="9">
    <location>
        <begin position="9"/>
        <end position="46"/>
    </location>
</feature>
<keyword evidence="11" id="KW-1185">Reference proteome</keyword>
<evidence type="ECO:0000256" key="1">
    <source>
        <dbReference type="ARBA" id="ARBA00001933"/>
    </source>
</evidence>
<keyword evidence="6 8" id="KW-0711">Selenium</keyword>
<evidence type="ECO:0000256" key="7">
    <source>
        <dbReference type="ARBA" id="ARBA00044507"/>
    </source>
</evidence>
<feature type="modified residue" description="N6-(pyridoxal phosphate)lysine" evidence="8">
    <location>
        <position position="294"/>
    </location>
</feature>
<keyword evidence="4 8" id="KW-0663">Pyridoxal phosphate</keyword>
<evidence type="ECO:0000256" key="3">
    <source>
        <dbReference type="ARBA" id="ARBA00022679"/>
    </source>
</evidence>
<dbReference type="PANTHER" id="PTHR32328">
    <property type="entry name" value="L-SERYL-TRNA(SEC) SELENIUM TRANSFERASE"/>
    <property type="match status" value="1"/>
</dbReference>
<dbReference type="InterPro" id="IPR015424">
    <property type="entry name" value="PyrdxlP-dep_Trfase"/>
</dbReference>
<comment type="cofactor">
    <cofactor evidence="1 8">
        <name>pyridoxal 5'-phosphate</name>
        <dbReference type="ChEBI" id="CHEBI:597326"/>
    </cofactor>
</comment>
<keyword evidence="5 8" id="KW-0648">Protein biosynthesis</keyword>
<evidence type="ECO:0000256" key="8">
    <source>
        <dbReference type="HAMAP-Rule" id="MF_00423"/>
    </source>
</evidence>
<accession>A0ABT1SSG4</accession>
<comment type="subcellular location">
    <subcellularLocation>
        <location evidence="8">Cytoplasm</location>
    </subcellularLocation>
</comment>
<comment type="function">
    <text evidence="8">Converts seryl-tRNA(Sec) to selenocysteinyl-tRNA(Sec) required for selenoprotein biosynthesis.</text>
</comment>
<evidence type="ECO:0000256" key="6">
    <source>
        <dbReference type="ARBA" id="ARBA00023266"/>
    </source>
</evidence>
<protein>
    <recommendedName>
        <fullName evidence="8">L-seryl-tRNA(Sec) selenium transferase</fullName>
        <ecNumber evidence="8">2.9.1.1</ecNumber>
    </recommendedName>
    <alternativeName>
        <fullName evidence="8">Selenocysteine synthase</fullName>
        <shortName evidence="8">Sec synthase</shortName>
    </alternativeName>
    <alternativeName>
        <fullName evidence="8">Selenocysteinyl-tRNA(Sec) synthase</fullName>
    </alternativeName>
</protein>
<dbReference type="EC" id="2.9.1.1" evidence="8"/>
<keyword evidence="3 8" id="KW-0808">Transferase</keyword>
<sequence length="463" mass="50146">MNEAQKELLRQLPDVDTLLQRSAFQSLQKSRNVVRDAIRTVLEHRRRAILEGRWEMPFSPELFDQAVMSHIQDADRGHLRRVINGTGTVLHTNLGRAVLAPELAQNIADLVSHYNNLEYDLTLRKRGRRDDHVRELLCRLTEAEDALVVNNNAAAVLLVLTSLVSGKEVVISRGELVEIGGSFRIPDVIEQSGCFIREVGTTNKTHLADYERVIGEATGALMKVHTSNYRIVGFTESVDAADLAGLAHSKHLPCIQDLGSGLFIDLETLGLPHEPTVREAISAGCDVVTFSGDKLLGGPQAGIIVGKANYIAAMRRHPLIRALRVDKMTLAGLEGTLRLYRDEEALQKIPTLAALAQSSDLCHKRGAALAAALAAAGLPADIALIEVDDSVGGGACPGVVMPGWGVAIRPMSGSAVELEAGLRKADCPIIARIQHDALVLSVRTVADDEFSDIVRAMKAFFQA</sequence>
<dbReference type="Proteomes" id="UP001206692">
    <property type="component" value="Unassembled WGS sequence"/>
</dbReference>
<dbReference type="SUPFAM" id="SSF53383">
    <property type="entry name" value="PLP-dependent transferases"/>
    <property type="match status" value="1"/>
</dbReference>
<dbReference type="PANTHER" id="PTHR32328:SF0">
    <property type="entry name" value="L-SERYL-TRNA(SEC) SELENIUM TRANSFERASE"/>
    <property type="match status" value="1"/>
</dbReference>
<dbReference type="InterPro" id="IPR018319">
    <property type="entry name" value="SelA-like"/>
</dbReference>
<dbReference type="InterPro" id="IPR025862">
    <property type="entry name" value="SelA_trans_N_dom"/>
</dbReference>
<dbReference type="GO" id="GO:0004125">
    <property type="term" value="F:L-seryl-tRNA(Sec) selenium transferase activity"/>
    <property type="evidence" value="ECO:0007669"/>
    <property type="project" value="UniProtKB-EC"/>
</dbReference>
<proteinExistence type="inferred from homology"/>
<dbReference type="Pfam" id="PF03841">
    <property type="entry name" value="SelA"/>
    <property type="match status" value="1"/>
</dbReference>
<dbReference type="Pfam" id="PF12390">
    <property type="entry name" value="Se-cys_synth_N"/>
    <property type="match status" value="1"/>
</dbReference>
<dbReference type="NCBIfam" id="TIGR00474">
    <property type="entry name" value="selA"/>
    <property type="match status" value="1"/>
</dbReference>
<evidence type="ECO:0000259" key="9">
    <source>
        <dbReference type="Pfam" id="PF12390"/>
    </source>
</evidence>
<evidence type="ECO:0000256" key="5">
    <source>
        <dbReference type="ARBA" id="ARBA00022917"/>
    </source>
</evidence>
<organism evidence="10 11">
    <name type="scientific">Megasphaera massiliensis</name>
    <dbReference type="NCBI Taxonomy" id="1232428"/>
    <lineage>
        <taxon>Bacteria</taxon>
        <taxon>Bacillati</taxon>
        <taxon>Bacillota</taxon>
        <taxon>Negativicutes</taxon>
        <taxon>Veillonellales</taxon>
        <taxon>Veillonellaceae</taxon>
        <taxon>Megasphaera</taxon>
    </lineage>
</organism>
<gene>
    <name evidence="8 10" type="primary">selA</name>
    <name evidence="10" type="ORF">NE675_07250</name>
</gene>
<reference evidence="10 11" key="1">
    <citation type="submission" date="2022-06" db="EMBL/GenBank/DDBJ databases">
        <title>Isolation of gut microbiota from human fecal samples.</title>
        <authorList>
            <person name="Pamer E.G."/>
            <person name="Barat B."/>
            <person name="Waligurski E."/>
            <person name="Medina S."/>
            <person name="Paddock L."/>
            <person name="Mostad J."/>
        </authorList>
    </citation>
    <scope>NUCLEOTIDE SEQUENCE [LARGE SCALE GENOMIC DNA]</scope>
    <source>
        <strain evidence="10 11">DFI.1.1</strain>
    </source>
</reference>
<comment type="caution">
    <text evidence="10">The sequence shown here is derived from an EMBL/GenBank/DDBJ whole genome shotgun (WGS) entry which is preliminary data.</text>
</comment>
<evidence type="ECO:0000256" key="4">
    <source>
        <dbReference type="ARBA" id="ARBA00022898"/>
    </source>
</evidence>
<dbReference type="InterPro" id="IPR015421">
    <property type="entry name" value="PyrdxlP-dep_Trfase_major"/>
</dbReference>
<dbReference type="Gene3D" id="3.40.640.10">
    <property type="entry name" value="Type I PLP-dependent aspartate aminotransferase-like (Major domain)"/>
    <property type="match status" value="1"/>
</dbReference>